<sequence length="93" mass="10214">MSYRIATYGALQANLSAANTSVMLCRASIGRLPLTSAERDETIERISKQIRELEAMLLELSGPGRKKGTPFIRTRRRKSPAPRRTGALSDGVP</sequence>
<dbReference type="Proteomes" id="UP000481417">
    <property type="component" value="Unassembled WGS sequence"/>
</dbReference>
<dbReference type="EMBL" id="WMBT01000007">
    <property type="protein sequence ID" value="MTE01143.1"/>
    <property type="molecule type" value="Genomic_DNA"/>
</dbReference>
<reference evidence="2 3" key="1">
    <citation type="submission" date="2019-11" db="EMBL/GenBank/DDBJ databases">
        <authorList>
            <person name="Lang L."/>
        </authorList>
    </citation>
    <scope>NUCLEOTIDE SEQUENCE [LARGE SCALE GENOMIC DNA]</scope>
    <source>
        <strain evidence="2 3">YIM 132242</strain>
    </source>
</reference>
<dbReference type="RefSeq" id="WP_154765207.1">
    <property type="nucleotide sequence ID" value="NZ_WMBT01000007.1"/>
</dbReference>
<accession>A0A6L6HSC6</accession>
<organism evidence="2 3">
    <name type="scientific">Paracoccus lichenicola</name>
    <dbReference type="NCBI Taxonomy" id="2665644"/>
    <lineage>
        <taxon>Bacteria</taxon>
        <taxon>Pseudomonadati</taxon>
        <taxon>Pseudomonadota</taxon>
        <taxon>Alphaproteobacteria</taxon>
        <taxon>Rhodobacterales</taxon>
        <taxon>Paracoccaceae</taxon>
        <taxon>Paracoccus</taxon>
    </lineage>
</organism>
<feature type="compositionally biased region" description="Basic residues" evidence="1">
    <location>
        <begin position="64"/>
        <end position="81"/>
    </location>
</feature>
<evidence type="ECO:0000256" key="1">
    <source>
        <dbReference type="SAM" id="MobiDB-lite"/>
    </source>
</evidence>
<keyword evidence="3" id="KW-1185">Reference proteome</keyword>
<feature type="region of interest" description="Disordered" evidence="1">
    <location>
        <begin position="62"/>
        <end position="93"/>
    </location>
</feature>
<name>A0A6L6HSC6_9RHOB</name>
<gene>
    <name evidence="2" type="ORF">GIY56_12680</name>
</gene>
<evidence type="ECO:0000313" key="3">
    <source>
        <dbReference type="Proteomes" id="UP000481417"/>
    </source>
</evidence>
<dbReference type="AlphaFoldDB" id="A0A6L6HSC6"/>
<proteinExistence type="predicted"/>
<evidence type="ECO:0000313" key="2">
    <source>
        <dbReference type="EMBL" id="MTE01143.1"/>
    </source>
</evidence>
<comment type="caution">
    <text evidence="2">The sequence shown here is derived from an EMBL/GenBank/DDBJ whole genome shotgun (WGS) entry which is preliminary data.</text>
</comment>
<protein>
    <submittedName>
        <fullName evidence="2">Uncharacterized protein</fullName>
    </submittedName>
</protein>